<keyword evidence="9" id="KW-1185">Reference proteome</keyword>
<dbReference type="GO" id="GO:0015562">
    <property type="term" value="F:efflux transmembrane transporter activity"/>
    <property type="evidence" value="ECO:0007669"/>
    <property type="project" value="InterPro"/>
</dbReference>
<evidence type="ECO:0000313" key="9">
    <source>
        <dbReference type="Proteomes" id="UP000005938"/>
    </source>
</evidence>
<keyword evidence="4" id="KW-1134">Transmembrane beta strand</keyword>
<dbReference type="SUPFAM" id="SSF56954">
    <property type="entry name" value="Outer membrane efflux proteins (OEP)"/>
    <property type="match status" value="1"/>
</dbReference>
<dbReference type="EMBL" id="AJJU01000003">
    <property type="protein sequence ID" value="EID76150.1"/>
    <property type="molecule type" value="Genomic_DNA"/>
</dbReference>
<dbReference type="PANTHER" id="PTHR30026:SF20">
    <property type="entry name" value="OUTER MEMBRANE PROTEIN TOLC"/>
    <property type="match status" value="1"/>
</dbReference>
<evidence type="ECO:0000256" key="6">
    <source>
        <dbReference type="ARBA" id="ARBA00023136"/>
    </source>
</evidence>
<evidence type="ECO:0000256" key="4">
    <source>
        <dbReference type="ARBA" id="ARBA00022452"/>
    </source>
</evidence>
<dbReference type="GO" id="GO:0015288">
    <property type="term" value="F:porin activity"/>
    <property type="evidence" value="ECO:0007669"/>
    <property type="project" value="TreeGrafter"/>
</dbReference>
<dbReference type="Proteomes" id="UP000005938">
    <property type="component" value="Unassembled WGS sequence"/>
</dbReference>
<dbReference type="Gene3D" id="1.20.1600.10">
    <property type="entry name" value="Outer membrane efflux proteins (OEP)"/>
    <property type="match status" value="1"/>
</dbReference>
<evidence type="ECO:0000256" key="7">
    <source>
        <dbReference type="ARBA" id="ARBA00023237"/>
    </source>
</evidence>
<dbReference type="STRING" id="946077.W5A_04369"/>
<dbReference type="InterPro" id="IPR003423">
    <property type="entry name" value="OMP_efflux"/>
</dbReference>
<evidence type="ECO:0000256" key="1">
    <source>
        <dbReference type="ARBA" id="ARBA00004442"/>
    </source>
</evidence>
<keyword evidence="5" id="KW-0812">Transmembrane</keyword>
<dbReference type="Pfam" id="PF02321">
    <property type="entry name" value="OEP"/>
    <property type="match status" value="2"/>
</dbReference>
<dbReference type="eggNOG" id="COG1538">
    <property type="taxonomic scope" value="Bacteria"/>
</dbReference>
<dbReference type="InterPro" id="IPR051906">
    <property type="entry name" value="TolC-like"/>
</dbReference>
<keyword evidence="7" id="KW-0998">Cell outer membrane</keyword>
<accession>I0WID4</accession>
<name>I0WID4_9FLAO</name>
<organism evidence="8 9">
    <name type="scientific">Imtechella halotolerans K1</name>
    <dbReference type="NCBI Taxonomy" id="946077"/>
    <lineage>
        <taxon>Bacteria</taxon>
        <taxon>Pseudomonadati</taxon>
        <taxon>Bacteroidota</taxon>
        <taxon>Flavobacteriia</taxon>
        <taxon>Flavobacteriales</taxon>
        <taxon>Flavobacteriaceae</taxon>
        <taxon>Imtechella</taxon>
    </lineage>
</organism>
<reference evidence="8 9" key="1">
    <citation type="journal article" date="2012" name="J. Bacteriol.">
        <title>Genome Sequence of the Halotolerant Bacterium Imtechella halotolerans K1T.</title>
        <authorList>
            <person name="Kumar S."/>
            <person name="Vikram S."/>
            <person name="Subramanian S."/>
            <person name="Raghava G.P."/>
            <person name="Pinnaka A.K."/>
        </authorList>
    </citation>
    <scope>NUCLEOTIDE SEQUENCE [LARGE SCALE GENOMIC DNA]</scope>
    <source>
        <strain evidence="8 9">K1</strain>
    </source>
</reference>
<dbReference type="AlphaFoldDB" id="I0WID4"/>
<dbReference type="PANTHER" id="PTHR30026">
    <property type="entry name" value="OUTER MEMBRANE PROTEIN TOLC"/>
    <property type="match status" value="1"/>
</dbReference>
<keyword evidence="6" id="KW-0472">Membrane</keyword>
<evidence type="ECO:0000256" key="5">
    <source>
        <dbReference type="ARBA" id="ARBA00022692"/>
    </source>
</evidence>
<comment type="similarity">
    <text evidence="2">Belongs to the outer membrane factor (OMF) (TC 1.B.17) family.</text>
</comment>
<dbReference type="PATRIC" id="fig|946077.3.peg.890"/>
<comment type="subcellular location">
    <subcellularLocation>
        <location evidence="1">Cell outer membrane</location>
    </subcellularLocation>
</comment>
<comment type="caution">
    <text evidence="8">The sequence shown here is derived from an EMBL/GenBank/DDBJ whole genome shotgun (WGS) entry which is preliminary data.</text>
</comment>
<protein>
    <submittedName>
        <fullName evidence="8">Outer membrane efflux protein</fullName>
    </submittedName>
</protein>
<evidence type="ECO:0000256" key="3">
    <source>
        <dbReference type="ARBA" id="ARBA00022448"/>
    </source>
</evidence>
<keyword evidence="3" id="KW-0813">Transport</keyword>
<gene>
    <name evidence="8" type="ORF">W5A_04369</name>
</gene>
<sequence length="438" mass="49202">MKHTLYHIALLIIALLYSNEHHGQELLTIQEAVTIAMENNFDIKIASNSVAISEKNNSLANAGILPSINGTMTNNNTVVDIVQTQANGDERKLDGARNSNLSYGISLNWTIFDGLRMFARHDQLKELENLSQTELKRTILTKVSSVFSVYYDLVQQKQQLTALDSTIEISKQRLETAKNRYTIGKASKLEVLNAEVDLNTDITSHLRQLEIYNNTKVQLNELLAREVTTDFDVYTIITVAQNLNLKNLQTLAATQNPQLQSQLIQKRIQELQLKQVKANRLPLVQVNTGYNFSNSKSPFGFATQSESQGYNYGFSASLPIFNGFLQNKNEKIASLEVEKSELEVAQLTQLLQAQLASAYQTYLTNLELITLEAKNETIAKENLDITLEKFRIGTITTIEFRAAQLNYVNAKVRYSNAQYLAKLSEIALKELAGSLSLE</sequence>
<evidence type="ECO:0000313" key="8">
    <source>
        <dbReference type="EMBL" id="EID76150.1"/>
    </source>
</evidence>
<dbReference type="GO" id="GO:1990281">
    <property type="term" value="C:efflux pump complex"/>
    <property type="evidence" value="ECO:0007669"/>
    <property type="project" value="TreeGrafter"/>
</dbReference>
<dbReference type="GO" id="GO:0009279">
    <property type="term" value="C:cell outer membrane"/>
    <property type="evidence" value="ECO:0007669"/>
    <property type="project" value="UniProtKB-SubCell"/>
</dbReference>
<dbReference type="OrthoDB" id="9771205at2"/>
<evidence type="ECO:0000256" key="2">
    <source>
        <dbReference type="ARBA" id="ARBA00007613"/>
    </source>
</evidence>
<proteinExistence type="inferred from homology"/>
<dbReference type="RefSeq" id="WP_008237834.1">
    <property type="nucleotide sequence ID" value="NZ_AJJU01000003.1"/>
</dbReference>